<evidence type="ECO:0000313" key="3">
    <source>
        <dbReference type="EMBL" id="GFY76733.1"/>
    </source>
</evidence>
<feature type="non-terminal residue" evidence="3">
    <location>
        <position position="98"/>
    </location>
</feature>
<protein>
    <submittedName>
        <fullName evidence="3">UNC93-like protein</fullName>
    </submittedName>
</protein>
<comment type="similarity">
    <text evidence="1">Belongs to the unc-93 family.</text>
</comment>
<reference evidence="3" key="1">
    <citation type="submission" date="2020-08" db="EMBL/GenBank/DDBJ databases">
        <title>Multicomponent nature underlies the extraordinary mechanical properties of spider dragline silk.</title>
        <authorList>
            <person name="Kono N."/>
            <person name="Nakamura H."/>
            <person name="Mori M."/>
            <person name="Yoshida Y."/>
            <person name="Ohtoshi R."/>
            <person name="Malay A.D."/>
            <person name="Moran D.A.P."/>
            <person name="Tomita M."/>
            <person name="Numata K."/>
            <person name="Arakawa K."/>
        </authorList>
    </citation>
    <scope>NUCLEOTIDE SEQUENCE</scope>
</reference>
<dbReference type="OrthoDB" id="78663at2759"/>
<keyword evidence="2" id="KW-0812">Transmembrane</keyword>
<sequence length="98" mass="10731">MDLALTARNGEPQLSKLKIIKNLCLISFSFFLLFTAYDGLTMLQSTMNKKGGIGVVSQAVGYISFCTSSLLLPKYVIKKLGCKASLVTSLLMYIPFLV</sequence>
<keyword evidence="4" id="KW-1185">Reference proteome</keyword>
<feature type="transmembrane region" description="Helical" evidence="2">
    <location>
        <begin position="20"/>
        <end position="40"/>
    </location>
</feature>
<keyword evidence="2" id="KW-0472">Membrane</keyword>
<evidence type="ECO:0000313" key="4">
    <source>
        <dbReference type="Proteomes" id="UP000886998"/>
    </source>
</evidence>
<organism evidence="3 4">
    <name type="scientific">Trichonephila inaurata madagascariensis</name>
    <dbReference type="NCBI Taxonomy" id="2747483"/>
    <lineage>
        <taxon>Eukaryota</taxon>
        <taxon>Metazoa</taxon>
        <taxon>Ecdysozoa</taxon>
        <taxon>Arthropoda</taxon>
        <taxon>Chelicerata</taxon>
        <taxon>Arachnida</taxon>
        <taxon>Araneae</taxon>
        <taxon>Araneomorphae</taxon>
        <taxon>Entelegynae</taxon>
        <taxon>Araneoidea</taxon>
        <taxon>Nephilidae</taxon>
        <taxon>Trichonephila</taxon>
        <taxon>Trichonephila inaurata</taxon>
    </lineage>
</organism>
<keyword evidence="2" id="KW-1133">Transmembrane helix</keyword>
<evidence type="ECO:0000256" key="2">
    <source>
        <dbReference type="SAM" id="Phobius"/>
    </source>
</evidence>
<dbReference type="InterPro" id="IPR051951">
    <property type="entry name" value="UNC-93_regulatory"/>
</dbReference>
<dbReference type="EMBL" id="BMAV01022121">
    <property type="protein sequence ID" value="GFY76733.1"/>
    <property type="molecule type" value="Genomic_DNA"/>
</dbReference>
<dbReference type="PANTHER" id="PTHR19444">
    <property type="entry name" value="UNC-93 RELATED"/>
    <property type="match status" value="1"/>
</dbReference>
<name>A0A8X6YQQ3_9ARAC</name>
<dbReference type="PANTHER" id="PTHR19444:SF13">
    <property type="entry name" value="PROTEIN UNC-93 HOMOLOG A"/>
    <property type="match status" value="1"/>
</dbReference>
<feature type="transmembrane region" description="Helical" evidence="2">
    <location>
        <begin position="52"/>
        <end position="73"/>
    </location>
</feature>
<comment type="caution">
    <text evidence="3">The sequence shown here is derived from an EMBL/GenBank/DDBJ whole genome shotgun (WGS) entry which is preliminary data.</text>
</comment>
<evidence type="ECO:0000256" key="1">
    <source>
        <dbReference type="ARBA" id="ARBA00009172"/>
    </source>
</evidence>
<dbReference type="Proteomes" id="UP000886998">
    <property type="component" value="Unassembled WGS sequence"/>
</dbReference>
<proteinExistence type="inferred from homology"/>
<dbReference type="AlphaFoldDB" id="A0A8X6YQQ3"/>
<gene>
    <name evidence="3" type="primary">CG4928</name>
    <name evidence="3" type="ORF">TNIN_145061</name>
</gene>
<accession>A0A8X6YQQ3</accession>